<organism evidence="9 10">
    <name type="scientific">Streptomyces daliensis</name>
    <dbReference type="NCBI Taxonomy" id="299421"/>
    <lineage>
        <taxon>Bacteria</taxon>
        <taxon>Bacillati</taxon>
        <taxon>Actinomycetota</taxon>
        <taxon>Actinomycetes</taxon>
        <taxon>Kitasatosporales</taxon>
        <taxon>Streptomycetaceae</taxon>
        <taxon>Streptomyces</taxon>
    </lineage>
</organism>
<keyword evidence="3 7" id="KW-0479">Metal-binding</keyword>
<dbReference type="InterPro" id="IPR050196">
    <property type="entry name" value="Cytochrome_P450_Monoox"/>
</dbReference>
<dbReference type="GO" id="GO:0005506">
    <property type="term" value="F:iron ion binding"/>
    <property type="evidence" value="ECO:0007669"/>
    <property type="project" value="InterPro"/>
</dbReference>
<evidence type="ECO:0000256" key="7">
    <source>
        <dbReference type="PIRSR" id="PIRSR602401-1"/>
    </source>
</evidence>
<keyword evidence="2 7" id="KW-0349">Heme</keyword>
<accession>A0A8T4ILP2</accession>
<evidence type="ECO:0000256" key="6">
    <source>
        <dbReference type="ARBA" id="ARBA00023033"/>
    </source>
</evidence>
<keyword evidence="10" id="KW-1185">Reference proteome</keyword>
<keyword evidence="5 7" id="KW-0408">Iron</keyword>
<comment type="cofactor">
    <cofactor evidence="7">
        <name>heme</name>
        <dbReference type="ChEBI" id="CHEBI:30413"/>
    </cofactor>
</comment>
<evidence type="ECO:0000313" key="10">
    <source>
        <dbReference type="Proteomes" id="UP000675554"/>
    </source>
</evidence>
<evidence type="ECO:0000256" key="8">
    <source>
        <dbReference type="RuleBase" id="RU000461"/>
    </source>
</evidence>
<sequence>MTGSATALRDLPTVRTWPVLGCLPDLMRRKESFWAEAGRAHGDLYELDLGVTRLVAAGHPRHAHHILVDHADNYRDKGGATGFRATLLPLTGQGLSTIDVEDAHWQSRRDLVGPAFRQAALKSMTDYMARLVGHRADDWLPASAGAGGTGLDVVPRVTAAVTSALAELLYGAPISDDEIRRVDRAFDQIMNYMWVGMLASAVPAWLPFPGRGRQRRAIGVIERTVLDVVSRRDGDRDRGRDLGGEGPGRRPELVDLMSAAERELDAEGLRDEAVSLLLGAEPLAISVSWALHLLARHPDVQHTARAELDRALGGRCPRFEDLAALPYLRTVLKEALRLCPPTYWVQRRAARDDVIDGVLVPGGTVVVVLIHRIHTHPEIWEAPERFDPRRFATGAGSGGGAGGVRARHRQAWMPFGGGRRSCVAREFSMTLGLLVLAHALQRYVFAPHPRRTPALTVATNLRPSAGVWLTARRRRAT</sequence>
<evidence type="ECO:0000313" key="9">
    <source>
        <dbReference type="EMBL" id="MBR7672212.1"/>
    </source>
</evidence>
<dbReference type="SUPFAM" id="SSF48264">
    <property type="entry name" value="Cytochrome P450"/>
    <property type="match status" value="1"/>
</dbReference>
<dbReference type="PRINTS" id="PR00463">
    <property type="entry name" value="EP450I"/>
</dbReference>
<gene>
    <name evidence="9" type="ORF">KDA82_04030</name>
</gene>
<dbReference type="InterPro" id="IPR017972">
    <property type="entry name" value="Cyt_P450_CS"/>
</dbReference>
<dbReference type="PANTHER" id="PTHR24291">
    <property type="entry name" value="CYTOCHROME P450 FAMILY 4"/>
    <property type="match status" value="1"/>
</dbReference>
<dbReference type="InterPro" id="IPR036396">
    <property type="entry name" value="Cyt_P450_sf"/>
</dbReference>
<comment type="caution">
    <text evidence="9">The sequence shown here is derived from an EMBL/GenBank/DDBJ whole genome shotgun (WGS) entry which is preliminary data.</text>
</comment>
<evidence type="ECO:0000256" key="4">
    <source>
        <dbReference type="ARBA" id="ARBA00023002"/>
    </source>
</evidence>
<dbReference type="Proteomes" id="UP000675554">
    <property type="component" value="Unassembled WGS sequence"/>
</dbReference>
<dbReference type="GO" id="GO:0004497">
    <property type="term" value="F:monooxygenase activity"/>
    <property type="evidence" value="ECO:0007669"/>
    <property type="project" value="UniProtKB-KW"/>
</dbReference>
<protein>
    <submittedName>
        <fullName evidence="9">Cytochrome P450</fullName>
    </submittedName>
</protein>
<reference evidence="9" key="1">
    <citation type="submission" date="2021-04" db="EMBL/GenBank/DDBJ databases">
        <title>Sequencing of actinobacteria type strains.</title>
        <authorList>
            <person name="Nguyen G.-S."/>
            <person name="Wentzel A."/>
        </authorList>
    </citation>
    <scope>NUCLEOTIDE SEQUENCE</scope>
    <source>
        <strain evidence="9">DSM 42095</strain>
    </source>
</reference>
<dbReference type="PROSITE" id="PS00086">
    <property type="entry name" value="CYTOCHROME_P450"/>
    <property type="match status" value="1"/>
</dbReference>
<evidence type="ECO:0000256" key="1">
    <source>
        <dbReference type="ARBA" id="ARBA00010617"/>
    </source>
</evidence>
<evidence type="ECO:0000256" key="2">
    <source>
        <dbReference type="ARBA" id="ARBA00022617"/>
    </source>
</evidence>
<keyword evidence="4 8" id="KW-0560">Oxidoreductase</keyword>
<dbReference type="PANTHER" id="PTHR24291:SF50">
    <property type="entry name" value="BIFUNCTIONAL ALBAFLAVENONE MONOOXYGENASE_TERPENE SYNTHASE"/>
    <property type="match status" value="1"/>
</dbReference>
<dbReference type="Gene3D" id="1.10.630.10">
    <property type="entry name" value="Cytochrome P450"/>
    <property type="match status" value="1"/>
</dbReference>
<evidence type="ECO:0000256" key="3">
    <source>
        <dbReference type="ARBA" id="ARBA00022723"/>
    </source>
</evidence>
<dbReference type="GO" id="GO:0016705">
    <property type="term" value="F:oxidoreductase activity, acting on paired donors, with incorporation or reduction of molecular oxygen"/>
    <property type="evidence" value="ECO:0007669"/>
    <property type="project" value="InterPro"/>
</dbReference>
<dbReference type="InterPro" id="IPR002401">
    <property type="entry name" value="Cyt_P450_E_grp-I"/>
</dbReference>
<comment type="similarity">
    <text evidence="1 8">Belongs to the cytochrome P450 family.</text>
</comment>
<dbReference type="EMBL" id="JAGSMN010000079">
    <property type="protein sequence ID" value="MBR7672212.1"/>
    <property type="molecule type" value="Genomic_DNA"/>
</dbReference>
<evidence type="ECO:0000256" key="5">
    <source>
        <dbReference type="ARBA" id="ARBA00023004"/>
    </source>
</evidence>
<name>A0A8T4ILP2_9ACTN</name>
<dbReference type="PRINTS" id="PR00385">
    <property type="entry name" value="P450"/>
</dbReference>
<dbReference type="GO" id="GO:0020037">
    <property type="term" value="F:heme binding"/>
    <property type="evidence" value="ECO:0007669"/>
    <property type="project" value="InterPro"/>
</dbReference>
<dbReference type="AlphaFoldDB" id="A0A8T4ILP2"/>
<feature type="binding site" description="axial binding residue" evidence="7">
    <location>
        <position position="422"/>
    </location>
    <ligand>
        <name>heme</name>
        <dbReference type="ChEBI" id="CHEBI:30413"/>
    </ligand>
    <ligandPart>
        <name>Fe</name>
        <dbReference type="ChEBI" id="CHEBI:18248"/>
    </ligandPart>
</feature>
<dbReference type="Pfam" id="PF00067">
    <property type="entry name" value="p450"/>
    <property type="match status" value="1"/>
</dbReference>
<keyword evidence="6 8" id="KW-0503">Monooxygenase</keyword>
<proteinExistence type="inferred from homology"/>
<dbReference type="InterPro" id="IPR001128">
    <property type="entry name" value="Cyt_P450"/>
</dbReference>